<protein>
    <submittedName>
        <fullName evidence="7">Diaminopimelate decarboxylase</fullName>
    </submittedName>
</protein>
<evidence type="ECO:0000256" key="2">
    <source>
        <dbReference type="ARBA" id="ARBA00022898"/>
    </source>
</evidence>
<evidence type="ECO:0000313" key="8">
    <source>
        <dbReference type="Proteomes" id="UP000294813"/>
    </source>
</evidence>
<feature type="active site" description="Proton donor" evidence="3">
    <location>
        <position position="338"/>
    </location>
</feature>
<comment type="cofactor">
    <cofactor evidence="1 3">
        <name>pyridoxal 5'-phosphate</name>
        <dbReference type="ChEBI" id="CHEBI:597326"/>
    </cofactor>
</comment>
<dbReference type="Proteomes" id="UP000294813">
    <property type="component" value="Unassembled WGS sequence"/>
</dbReference>
<dbReference type="Pfam" id="PF00278">
    <property type="entry name" value="Orn_DAP_Arg_deC"/>
    <property type="match status" value="1"/>
</dbReference>
<dbReference type="PRINTS" id="PR01179">
    <property type="entry name" value="ODADCRBXLASE"/>
</dbReference>
<dbReference type="Pfam" id="PF02784">
    <property type="entry name" value="Orn_Arg_deC_N"/>
    <property type="match status" value="1"/>
</dbReference>
<organism evidence="7 8">
    <name type="scientific">Heliophilum fasciatum</name>
    <dbReference type="NCBI Taxonomy" id="35700"/>
    <lineage>
        <taxon>Bacteria</taxon>
        <taxon>Bacillati</taxon>
        <taxon>Bacillota</taxon>
        <taxon>Clostridia</taxon>
        <taxon>Eubacteriales</taxon>
        <taxon>Heliobacteriaceae</taxon>
        <taxon>Heliophilum</taxon>
    </lineage>
</organism>
<keyword evidence="8" id="KW-1185">Reference proteome</keyword>
<dbReference type="AlphaFoldDB" id="A0A4R2RZE3"/>
<comment type="similarity">
    <text evidence="4">Belongs to the Orn/Lys/Arg decarboxylase class-II family.</text>
</comment>
<name>A0A4R2RZE3_9FIRM</name>
<proteinExistence type="inferred from homology"/>
<sequence length="408" mass="46816">MNNRMLQSVQKKYNKTPFYLFDEQGFINNYNEMLDAFRAIYTKYQISYSYKTNYTPYICNLVKRLGGHAEVVSDMEYELARKLGYPEEQIVFNGPVKGARLEEHLENGGIINIDNYDEAKRICDYATLHIAHQYKVGLRINLDVSGVFISRFGFEPESEELHKTTQLLKDHPNIQLVGLHCHISRARGIEAWRKRVEIMLKATEKYIDGVPEYISLGSGMFGKMPEALEAQFGSNIPTYKDYAKAVIKPIADHYSHIPEEKKPILYTEPGTTIVARYISFVTKILNIKTIRGRNMATVDGSYLNVGEICTLKNLPVIVKESGQDRHHYDAIDIMGFTCLEQDCIYKDYSGELAVGDILTFENVGGYSIVSKPQFIKPNSPMFSVNKEYEVKEIMREETFDDVFSKFNL</sequence>
<dbReference type="PANTHER" id="PTHR43727:SF2">
    <property type="entry name" value="GROUP IV DECARBOXYLASE"/>
    <property type="match status" value="1"/>
</dbReference>
<dbReference type="SUPFAM" id="SSF50621">
    <property type="entry name" value="Alanine racemase C-terminal domain-like"/>
    <property type="match status" value="1"/>
</dbReference>
<dbReference type="InterPro" id="IPR022643">
    <property type="entry name" value="De-COase2_C"/>
</dbReference>
<feature type="domain" description="Orn/DAP/Arg decarboxylase 2 C-terminal" evidence="5">
    <location>
        <begin position="276"/>
        <end position="364"/>
    </location>
</feature>
<feature type="domain" description="Orn/DAP/Arg decarboxylase 2 N-terminal" evidence="6">
    <location>
        <begin position="33"/>
        <end position="275"/>
    </location>
</feature>
<comment type="caution">
    <text evidence="7">The sequence shown here is derived from an EMBL/GenBank/DDBJ whole genome shotgun (WGS) entry which is preliminary data.</text>
</comment>
<gene>
    <name evidence="7" type="ORF">EDD73_104160</name>
</gene>
<evidence type="ECO:0000259" key="5">
    <source>
        <dbReference type="Pfam" id="PF00278"/>
    </source>
</evidence>
<dbReference type="InterPro" id="IPR009006">
    <property type="entry name" value="Ala_racemase/Decarboxylase_C"/>
</dbReference>
<dbReference type="InterPro" id="IPR000183">
    <property type="entry name" value="Orn/DAP/Arg_de-COase"/>
</dbReference>
<evidence type="ECO:0000256" key="4">
    <source>
        <dbReference type="RuleBase" id="RU003737"/>
    </source>
</evidence>
<dbReference type="InterPro" id="IPR029066">
    <property type="entry name" value="PLP-binding_barrel"/>
</dbReference>
<evidence type="ECO:0000259" key="6">
    <source>
        <dbReference type="Pfam" id="PF02784"/>
    </source>
</evidence>
<reference evidence="7 8" key="1">
    <citation type="submission" date="2019-03" db="EMBL/GenBank/DDBJ databases">
        <title>Genomic Encyclopedia of Type Strains, Phase IV (KMG-IV): sequencing the most valuable type-strain genomes for metagenomic binning, comparative biology and taxonomic classification.</title>
        <authorList>
            <person name="Goeker M."/>
        </authorList>
    </citation>
    <scope>NUCLEOTIDE SEQUENCE [LARGE SCALE GENOMIC DNA]</scope>
    <source>
        <strain evidence="7 8">DSM 11170</strain>
    </source>
</reference>
<evidence type="ECO:0000313" key="7">
    <source>
        <dbReference type="EMBL" id="TCP68257.1"/>
    </source>
</evidence>
<feature type="modified residue" description="N6-(pyridoxal phosphate)lysine" evidence="3">
    <location>
        <position position="51"/>
    </location>
</feature>
<evidence type="ECO:0000256" key="3">
    <source>
        <dbReference type="PIRSR" id="PIRSR600183-50"/>
    </source>
</evidence>
<accession>A0A4R2RZE3</accession>
<dbReference type="GO" id="GO:0009089">
    <property type="term" value="P:lysine biosynthetic process via diaminopimelate"/>
    <property type="evidence" value="ECO:0007669"/>
    <property type="project" value="TreeGrafter"/>
</dbReference>
<dbReference type="PANTHER" id="PTHR43727">
    <property type="entry name" value="DIAMINOPIMELATE DECARBOXYLASE"/>
    <property type="match status" value="1"/>
</dbReference>
<keyword evidence="2 3" id="KW-0663">Pyridoxal phosphate</keyword>
<evidence type="ECO:0000256" key="1">
    <source>
        <dbReference type="ARBA" id="ARBA00001933"/>
    </source>
</evidence>
<dbReference type="SUPFAM" id="SSF51419">
    <property type="entry name" value="PLP-binding barrel"/>
    <property type="match status" value="1"/>
</dbReference>
<dbReference type="GO" id="GO:0008836">
    <property type="term" value="F:diaminopimelate decarboxylase activity"/>
    <property type="evidence" value="ECO:0007669"/>
    <property type="project" value="TreeGrafter"/>
</dbReference>
<dbReference type="RefSeq" id="WP_207668793.1">
    <property type="nucleotide sequence ID" value="NZ_JAOQNU010000004.1"/>
</dbReference>
<dbReference type="EMBL" id="SLXT01000004">
    <property type="protein sequence ID" value="TCP68257.1"/>
    <property type="molecule type" value="Genomic_DNA"/>
</dbReference>
<dbReference type="InterPro" id="IPR022644">
    <property type="entry name" value="De-COase2_N"/>
</dbReference>
<dbReference type="Gene3D" id="2.40.37.10">
    <property type="entry name" value="Lyase, Ornithine Decarboxylase, Chain A, domain 1"/>
    <property type="match status" value="1"/>
</dbReference>
<dbReference type="Gene3D" id="3.20.20.10">
    <property type="entry name" value="Alanine racemase"/>
    <property type="match status" value="1"/>
</dbReference>